<proteinExistence type="predicted"/>
<reference evidence="1" key="1">
    <citation type="submission" date="2020-10" db="EMBL/GenBank/DDBJ databases">
        <authorList>
            <person name="Kikuchi T."/>
        </authorList>
    </citation>
    <scope>NUCLEOTIDE SEQUENCE</scope>
    <source>
        <strain evidence="1">NKZ352</strain>
    </source>
</reference>
<comment type="caution">
    <text evidence="1">The sequence shown here is derived from an EMBL/GenBank/DDBJ whole genome shotgun (WGS) entry which is preliminary data.</text>
</comment>
<organism evidence="1 2">
    <name type="scientific">Caenorhabditis auriculariae</name>
    <dbReference type="NCBI Taxonomy" id="2777116"/>
    <lineage>
        <taxon>Eukaryota</taxon>
        <taxon>Metazoa</taxon>
        <taxon>Ecdysozoa</taxon>
        <taxon>Nematoda</taxon>
        <taxon>Chromadorea</taxon>
        <taxon>Rhabditida</taxon>
        <taxon>Rhabditina</taxon>
        <taxon>Rhabditomorpha</taxon>
        <taxon>Rhabditoidea</taxon>
        <taxon>Rhabditidae</taxon>
        <taxon>Peloderinae</taxon>
        <taxon>Caenorhabditis</taxon>
    </lineage>
</organism>
<dbReference type="AlphaFoldDB" id="A0A8S1HLZ1"/>
<gene>
    <name evidence="1" type="ORF">CAUJ_LOCUS12743</name>
</gene>
<dbReference type="Proteomes" id="UP000835052">
    <property type="component" value="Unassembled WGS sequence"/>
</dbReference>
<protein>
    <submittedName>
        <fullName evidence="1">Uncharacterized protein</fullName>
    </submittedName>
</protein>
<dbReference type="EMBL" id="CAJGYM010000080">
    <property type="protein sequence ID" value="CAD6196832.1"/>
    <property type="molecule type" value="Genomic_DNA"/>
</dbReference>
<keyword evidence="2" id="KW-1185">Reference proteome</keyword>
<accession>A0A8S1HLZ1</accession>
<evidence type="ECO:0000313" key="1">
    <source>
        <dbReference type="EMBL" id="CAD6196832.1"/>
    </source>
</evidence>
<sequence>MLFAQKYKKKNDGGSLRALLTFYALSMFVVASAQDVRPPQWGLQDQNIQFPLDLERKVDSAKNHSDFDTSQLLDSAPRDPIPFPLHKLIPYLITTGTIYIQKNVLEAIKAQKKTPFLLPPQNFNSTEFPTFDCLTDALNRRIHPFISKVSSVLVLAIFFF</sequence>
<evidence type="ECO:0000313" key="2">
    <source>
        <dbReference type="Proteomes" id="UP000835052"/>
    </source>
</evidence>
<name>A0A8S1HLZ1_9PELO</name>